<evidence type="ECO:0000313" key="13">
    <source>
        <dbReference type="Proteomes" id="UP000011841"/>
    </source>
</evidence>
<dbReference type="EMBL" id="AP012603">
    <property type="protein sequence ID" value="BAM87497.1"/>
    <property type="molecule type" value="Genomic_DNA"/>
</dbReference>
<evidence type="ECO:0000256" key="9">
    <source>
        <dbReference type="ARBA" id="ARBA00049360"/>
    </source>
</evidence>
<comment type="similarity">
    <text evidence="2">Belongs to the CbbQ/NirQ/NorQ/GpvN family.</text>
</comment>
<organism evidence="12 13">
    <name type="scientific">Bradyrhizobium oligotrophicum S58</name>
    <dbReference type="NCBI Taxonomy" id="1245469"/>
    <lineage>
        <taxon>Bacteria</taxon>
        <taxon>Pseudomonadati</taxon>
        <taxon>Pseudomonadota</taxon>
        <taxon>Alphaproteobacteria</taxon>
        <taxon>Hyphomicrobiales</taxon>
        <taxon>Nitrobacteraceae</taxon>
        <taxon>Bradyrhizobium</taxon>
    </lineage>
</organism>
<dbReference type="GO" id="GO:0005524">
    <property type="term" value="F:ATP binding"/>
    <property type="evidence" value="ECO:0007669"/>
    <property type="project" value="UniProtKB-KW"/>
</dbReference>
<dbReference type="HOGENOM" id="CLU_051123_1_0_5"/>
<dbReference type="PANTHER" id="PTHR42759">
    <property type="entry name" value="MOXR FAMILY PROTEIN"/>
    <property type="match status" value="1"/>
</dbReference>
<dbReference type="Proteomes" id="UP000011841">
    <property type="component" value="Chromosome"/>
</dbReference>
<keyword evidence="13" id="KW-1185">Reference proteome</keyword>
<gene>
    <name evidence="12" type="primary">GvpN</name>
    <name evidence="12" type="ORF">S58_14890</name>
</gene>
<evidence type="ECO:0000256" key="10">
    <source>
        <dbReference type="SAM" id="MobiDB-lite"/>
    </source>
</evidence>
<protein>
    <submittedName>
        <fullName evidence="12">Gas vesicle protein GvpN</fullName>
    </submittedName>
</protein>
<evidence type="ECO:0000256" key="7">
    <source>
        <dbReference type="ARBA" id="ARBA00022987"/>
    </source>
</evidence>
<dbReference type="PATRIC" id="fig|1245469.3.peg.1525"/>
<sequence length="351" mass="38029">MLRSDRAAIAGGQRGSRAQGDAVARNDAAAGSRAAIAQISPRPDADNAALSPAPRTDLFENPQLASMAARALTYLNAGIPVHLRGPAGTGKTTMAMQLAARLGRPVVLLTGDDGLTAAHLVGREIGTKSRQVVDRYVHSVRRVETETSSMWCDAVLAQAVVEGLTFVYDEFTRSPPQANNPLLSVVEERILIFPAGSRKERLVHAHPEFRAILTSNPEEYAGVSRPQDALLDRLITFDLDDYDRETEIGIVSNRTGLAYAEAGVIVDLVRGVRRWPKAHHPPSMRSAIMIARIVARELITPSVDDPRFVRLCLDVLAAKAKPTDRDDRDRFAATLLRLMNNHCPAGAIDGG</sequence>
<evidence type="ECO:0000256" key="2">
    <source>
        <dbReference type="ARBA" id="ARBA00009417"/>
    </source>
</evidence>
<comment type="subcellular location">
    <subcellularLocation>
        <location evidence="1">Cytoplasm</location>
    </subcellularLocation>
    <subcellularLocation>
        <location evidence="8">Gas vesicle</location>
    </subcellularLocation>
</comment>
<dbReference type="GO" id="GO:0016887">
    <property type="term" value="F:ATP hydrolysis activity"/>
    <property type="evidence" value="ECO:0007669"/>
    <property type="project" value="InterPro"/>
</dbReference>
<evidence type="ECO:0000256" key="1">
    <source>
        <dbReference type="ARBA" id="ARBA00004496"/>
    </source>
</evidence>
<comment type="catalytic activity">
    <reaction evidence="9">
        <text>ATP + H2O = ADP + phosphate + H(+)</text>
        <dbReference type="Rhea" id="RHEA:13065"/>
        <dbReference type="ChEBI" id="CHEBI:15377"/>
        <dbReference type="ChEBI" id="CHEBI:15378"/>
        <dbReference type="ChEBI" id="CHEBI:30616"/>
        <dbReference type="ChEBI" id="CHEBI:43474"/>
        <dbReference type="ChEBI" id="CHEBI:456216"/>
    </reaction>
</comment>
<dbReference type="InterPro" id="IPR027417">
    <property type="entry name" value="P-loop_NTPase"/>
</dbReference>
<dbReference type="InterPro" id="IPR013462">
    <property type="entry name" value="Gas-vesicle_GvpN"/>
</dbReference>
<dbReference type="GO" id="GO:0031411">
    <property type="term" value="C:gas vesicle"/>
    <property type="evidence" value="ECO:0007669"/>
    <property type="project" value="UniProtKB-SubCell"/>
</dbReference>
<feature type="region of interest" description="Disordered" evidence="10">
    <location>
        <begin position="1"/>
        <end position="56"/>
    </location>
</feature>
<dbReference type="InterPro" id="IPR011704">
    <property type="entry name" value="ATPase_dyneun-rel_AAA"/>
</dbReference>
<dbReference type="InterPro" id="IPR050764">
    <property type="entry name" value="CbbQ/NirQ/NorQ/GpvN"/>
</dbReference>
<dbReference type="SMART" id="SM00382">
    <property type="entry name" value="AAA"/>
    <property type="match status" value="1"/>
</dbReference>
<dbReference type="Pfam" id="PF07728">
    <property type="entry name" value="AAA_5"/>
    <property type="match status" value="1"/>
</dbReference>
<dbReference type="PANTHER" id="PTHR42759:SF1">
    <property type="entry name" value="MAGNESIUM-CHELATASE SUBUNIT CHLD"/>
    <property type="match status" value="1"/>
</dbReference>
<dbReference type="InterPro" id="IPR003593">
    <property type="entry name" value="AAA+_ATPase"/>
</dbReference>
<proteinExistence type="inferred from homology"/>
<dbReference type="Gene3D" id="3.40.50.300">
    <property type="entry name" value="P-loop containing nucleotide triphosphate hydrolases"/>
    <property type="match status" value="1"/>
</dbReference>
<dbReference type="AlphaFoldDB" id="M4Z3Q8"/>
<evidence type="ECO:0000313" key="12">
    <source>
        <dbReference type="EMBL" id="BAM87497.1"/>
    </source>
</evidence>
<evidence type="ECO:0000256" key="6">
    <source>
        <dbReference type="ARBA" id="ARBA00022840"/>
    </source>
</evidence>
<dbReference type="eggNOG" id="COG0714">
    <property type="taxonomic scope" value="Bacteria"/>
</dbReference>
<evidence type="ECO:0000256" key="5">
    <source>
        <dbReference type="ARBA" id="ARBA00022801"/>
    </source>
</evidence>
<dbReference type="NCBIfam" id="TIGR02640">
    <property type="entry name" value="gas_vesic_GvpN"/>
    <property type="match status" value="1"/>
</dbReference>
<keyword evidence="6" id="KW-0067">ATP-binding</keyword>
<dbReference type="STRING" id="1245469.S58_14890"/>
<evidence type="ECO:0000256" key="4">
    <source>
        <dbReference type="ARBA" id="ARBA00022741"/>
    </source>
</evidence>
<feature type="domain" description="AAA+ ATPase" evidence="11">
    <location>
        <begin position="77"/>
        <end position="245"/>
    </location>
</feature>
<name>M4Z3Q8_9BRAD</name>
<feature type="compositionally biased region" description="Low complexity" evidence="10">
    <location>
        <begin position="18"/>
        <end position="40"/>
    </location>
</feature>
<reference evidence="12 13" key="1">
    <citation type="journal article" date="2013" name="Appl. Environ. Microbiol.">
        <title>Genome analysis suggests that the soil oligotrophic bacterium Agromonas oligotrophica (Bradyrhizobium oligotrophicum) is a nitrogen-fixing symbiont of Aeschynomene indica.</title>
        <authorList>
            <person name="Okubo T."/>
            <person name="Fukushima S."/>
            <person name="Itakura M."/>
            <person name="Oshima K."/>
            <person name="Longtonglang A."/>
            <person name="Teaumroong N."/>
            <person name="Mitsui H."/>
            <person name="Hattori M."/>
            <person name="Hattori R."/>
            <person name="Hattori T."/>
            <person name="Minamisawa K."/>
        </authorList>
    </citation>
    <scope>NUCLEOTIDE SEQUENCE [LARGE SCALE GENOMIC DNA]</scope>
    <source>
        <strain evidence="12 13">S58</strain>
    </source>
</reference>
<keyword evidence="5" id="KW-0378">Hydrolase</keyword>
<dbReference type="GO" id="GO:0005737">
    <property type="term" value="C:cytoplasm"/>
    <property type="evidence" value="ECO:0007669"/>
    <property type="project" value="UniProtKB-SubCell"/>
</dbReference>
<evidence type="ECO:0000256" key="8">
    <source>
        <dbReference type="ARBA" id="ARBA00035108"/>
    </source>
</evidence>
<dbReference type="GO" id="GO:0031412">
    <property type="term" value="P:gas vesicle organization"/>
    <property type="evidence" value="ECO:0007669"/>
    <property type="project" value="InterPro"/>
</dbReference>
<evidence type="ECO:0000259" key="11">
    <source>
        <dbReference type="SMART" id="SM00382"/>
    </source>
</evidence>
<dbReference type="SUPFAM" id="SSF52540">
    <property type="entry name" value="P-loop containing nucleoside triphosphate hydrolases"/>
    <property type="match status" value="1"/>
</dbReference>
<accession>M4Z3Q8</accession>
<keyword evidence="7" id="KW-0304">Gas vesicle</keyword>
<keyword evidence="3" id="KW-0963">Cytoplasm</keyword>
<evidence type="ECO:0000256" key="3">
    <source>
        <dbReference type="ARBA" id="ARBA00022490"/>
    </source>
</evidence>
<keyword evidence="4" id="KW-0547">Nucleotide-binding</keyword>
<dbReference type="KEGG" id="aol:S58_14890"/>